<feature type="transmembrane region" description="Helical" evidence="2">
    <location>
        <begin position="114"/>
        <end position="132"/>
    </location>
</feature>
<keyword evidence="2 4" id="KW-0812">Transmembrane</keyword>
<evidence type="ECO:0000256" key="2">
    <source>
        <dbReference type="SAM" id="Phobius"/>
    </source>
</evidence>
<dbReference type="RefSeq" id="XP_032815931.1">
    <property type="nucleotide sequence ID" value="XM_032960040.1"/>
</dbReference>
<proteinExistence type="predicted"/>
<name>A0AAJ7WZP1_PETMA</name>
<sequence length="620" mass="69776">MPEALRGLDGRGSPRLVAPGSCRAGVAPVAPEEVDPAGGSVASRPVEAWGTPEQVEQSRLAGASEGASGGGGDELDWVEMGTASGDQQHGARVQGQVRFVRHLALFRHYFQHPWLRLFIAYLVTLLNFLMFAEDPVSHSRTEANVAVVGNCFSLVVNKYPGGWWSVLKVCTWLCGIAGGMLVGKFIIHQALFGNMLRLKMFHKDRGTWMVMFFTSIMLLFFFSHIYNLLLTFSPNMTEYIVSDYMGLKNENFMRGAALGTWMGDSVTAWMVTDMMLQDTKYPAWAKSLRCFWRRGNNRIIVFWVVWLSLTSLVVLVVCTDWISWDAINHGFLPSNEVSRAFLASFILVFDLLIVMQDWEFPHFIGAMDVKLPGLHTSHIQLQLPRCIFREVYHIHITGKWFNYGIIILVLILDLNMWKNQIFYKPYEYGQYLSPSLNIYTVTNVSHFRAFNASTFTWEWRTAHVNPDTNRTYTQGDLFMFSKFVDTGLSTKCLAFLPSLLAFTMFGIFVVVFGRFKEGELLPGDVKMYQKVESVGFPCFKTMLLTRVPKGHGGGSGDGSCPRRAEAGDKALHDFQAEGDLGNVEPRSKVGRDSDTNCGTEDDCHGRSDSQPNPVRETELL</sequence>
<evidence type="ECO:0000256" key="1">
    <source>
        <dbReference type="SAM" id="MobiDB-lite"/>
    </source>
</evidence>
<feature type="transmembrane region" description="Helical" evidence="2">
    <location>
        <begin position="337"/>
        <end position="355"/>
    </location>
</feature>
<dbReference type="Proteomes" id="UP001318040">
    <property type="component" value="Chromosome 24"/>
</dbReference>
<keyword evidence="2" id="KW-0472">Membrane</keyword>
<keyword evidence="2" id="KW-1133">Transmembrane helix</keyword>
<feature type="transmembrane region" description="Helical" evidence="2">
    <location>
        <begin position="163"/>
        <end position="187"/>
    </location>
</feature>
<evidence type="ECO:0000313" key="3">
    <source>
        <dbReference type="Proteomes" id="UP001318040"/>
    </source>
</evidence>
<evidence type="ECO:0000313" key="4">
    <source>
        <dbReference type="RefSeq" id="XP_032815930.1"/>
    </source>
</evidence>
<accession>A0AAJ7WZP1</accession>
<dbReference type="GO" id="GO:0070059">
    <property type="term" value="P:intrinsic apoptotic signaling pathway in response to endoplasmic reticulum stress"/>
    <property type="evidence" value="ECO:0007669"/>
    <property type="project" value="TreeGrafter"/>
</dbReference>
<reference evidence="4 5" key="1">
    <citation type="submission" date="2025-04" db="UniProtKB">
        <authorList>
            <consortium name="RefSeq"/>
        </authorList>
    </citation>
    <scope>IDENTIFICATION</scope>
    <source>
        <tissue evidence="4 5">Sperm</tissue>
    </source>
</reference>
<feature type="compositionally biased region" description="Basic and acidic residues" evidence="1">
    <location>
        <begin position="585"/>
        <end position="594"/>
    </location>
</feature>
<feature type="transmembrane region" description="Helical" evidence="2">
    <location>
        <begin position="493"/>
        <end position="512"/>
    </location>
</feature>
<dbReference type="RefSeq" id="XP_032815930.1">
    <property type="nucleotide sequence ID" value="XM_032960039.1"/>
</dbReference>
<feature type="transmembrane region" description="Helical" evidence="2">
    <location>
        <begin position="208"/>
        <end position="232"/>
    </location>
</feature>
<dbReference type="AlphaFoldDB" id="A0AAJ7WZP1"/>
<dbReference type="KEGG" id="pmrn:116945586"/>
<evidence type="ECO:0000313" key="5">
    <source>
        <dbReference type="RefSeq" id="XP_032815931.1"/>
    </source>
</evidence>
<feature type="transmembrane region" description="Helical" evidence="2">
    <location>
        <begin position="299"/>
        <end position="317"/>
    </location>
</feature>
<gene>
    <name evidence="4 5" type="primary">TMEM117</name>
</gene>
<feature type="transmembrane region" description="Helical" evidence="2">
    <location>
        <begin position="400"/>
        <end position="417"/>
    </location>
</feature>
<dbReference type="CTD" id="84216"/>
<dbReference type="Pfam" id="PF15113">
    <property type="entry name" value="TMEM117"/>
    <property type="match status" value="1"/>
</dbReference>
<feature type="region of interest" description="Disordered" evidence="1">
    <location>
        <begin position="1"/>
        <end position="76"/>
    </location>
</feature>
<feature type="region of interest" description="Disordered" evidence="1">
    <location>
        <begin position="575"/>
        <end position="620"/>
    </location>
</feature>
<organism evidence="3 4">
    <name type="scientific">Petromyzon marinus</name>
    <name type="common">Sea lamprey</name>
    <dbReference type="NCBI Taxonomy" id="7757"/>
    <lineage>
        <taxon>Eukaryota</taxon>
        <taxon>Metazoa</taxon>
        <taxon>Chordata</taxon>
        <taxon>Craniata</taxon>
        <taxon>Vertebrata</taxon>
        <taxon>Cyclostomata</taxon>
        <taxon>Hyperoartia</taxon>
        <taxon>Petromyzontiformes</taxon>
        <taxon>Petromyzontidae</taxon>
        <taxon>Petromyzon</taxon>
    </lineage>
</organism>
<protein>
    <submittedName>
        <fullName evidence="4 5">Transmembrane protein 117 isoform X1</fullName>
    </submittedName>
</protein>
<dbReference type="PANTHER" id="PTHR31226:SF1">
    <property type="entry name" value="TRANSMEMBRANE PROTEIN 117"/>
    <property type="match status" value="1"/>
</dbReference>
<dbReference type="PANTHER" id="PTHR31226">
    <property type="entry name" value="TRANSMEMBRANE PROTEIN 117"/>
    <property type="match status" value="1"/>
</dbReference>
<dbReference type="InterPro" id="IPR029370">
    <property type="entry name" value="TMEM117"/>
</dbReference>
<keyword evidence="3" id="KW-1185">Reference proteome</keyword>